<dbReference type="EMBL" id="JAWWNJ010000131">
    <property type="protein sequence ID" value="KAK6987568.1"/>
    <property type="molecule type" value="Genomic_DNA"/>
</dbReference>
<accession>A0AAV9ZMH9</accession>
<feature type="non-terminal residue" evidence="1">
    <location>
        <position position="1"/>
    </location>
</feature>
<dbReference type="Proteomes" id="UP001362999">
    <property type="component" value="Unassembled WGS sequence"/>
</dbReference>
<keyword evidence="2" id="KW-1185">Reference proteome</keyword>
<feature type="non-terminal residue" evidence="1">
    <location>
        <position position="255"/>
    </location>
</feature>
<evidence type="ECO:0000313" key="2">
    <source>
        <dbReference type="Proteomes" id="UP001362999"/>
    </source>
</evidence>
<comment type="caution">
    <text evidence="1">The sequence shown here is derived from an EMBL/GenBank/DDBJ whole genome shotgun (WGS) entry which is preliminary data.</text>
</comment>
<dbReference type="AlphaFoldDB" id="A0AAV9ZMH9"/>
<reference evidence="1 2" key="1">
    <citation type="journal article" date="2024" name="J Genomics">
        <title>Draft genome sequencing and assembly of Favolaschia claudopus CIRM-BRFM 2984 isolated from oak limbs.</title>
        <authorList>
            <person name="Navarro D."/>
            <person name="Drula E."/>
            <person name="Chaduli D."/>
            <person name="Cazenave R."/>
            <person name="Ahrendt S."/>
            <person name="Wang J."/>
            <person name="Lipzen A."/>
            <person name="Daum C."/>
            <person name="Barry K."/>
            <person name="Grigoriev I.V."/>
            <person name="Favel A."/>
            <person name="Rosso M.N."/>
            <person name="Martin F."/>
        </authorList>
    </citation>
    <scope>NUCLEOTIDE SEQUENCE [LARGE SCALE GENOMIC DNA]</scope>
    <source>
        <strain evidence="1 2">CIRM-BRFM 2984</strain>
    </source>
</reference>
<organism evidence="1 2">
    <name type="scientific">Favolaschia claudopus</name>
    <dbReference type="NCBI Taxonomy" id="2862362"/>
    <lineage>
        <taxon>Eukaryota</taxon>
        <taxon>Fungi</taxon>
        <taxon>Dikarya</taxon>
        <taxon>Basidiomycota</taxon>
        <taxon>Agaricomycotina</taxon>
        <taxon>Agaricomycetes</taxon>
        <taxon>Agaricomycetidae</taxon>
        <taxon>Agaricales</taxon>
        <taxon>Marasmiineae</taxon>
        <taxon>Mycenaceae</taxon>
        <taxon>Favolaschia</taxon>
    </lineage>
</organism>
<name>A0AAV9ZMH9_9AGAR</name>
<evidence type="ECO:0000313" key="1">
    <source>
        <dbReference type="EMBL" id="KAK6987568.1"/>
    </source>
</evidence>
<proteinExistence type="predicted"/>
<sequence>YLAYSTPDPSSQFSFAYFTGLSFGEAAKLHYPNIYPPKTISAWTFTHEAAVSDLASNEAVPHLDDLNPILNGMEAAFNRGARSVGVTLTVSGRNYYHSYSFIKIRIFAHINNFSIAVDSAHALVDYMTTTSLLTPTLLDRFLSTPMTSKMFGIYVSDFPLWKLSCLLGEDWLHEDVVNALSELLYFTAVAESDAVDPPVVILPTSFLADAKYLYEQSPRLFSPNLVALRHRLRSAPVNVIYALNCFSDHYSTYRH</sequence>
<gene>
    <name evidence="1" type="ORF">R3P38DRAFT_3450354</name>
</gene>
<protein>
    <submittedName>
        <fullName evidence="1">Uncharacterized protein</fullName>
    </submittedName>
</protein>